<comment type="caution">
    <text evidence="2">The sequence shown here is derived from an EMBL/GenBank/DDBJ whole genome shotgun (WGS) entry which is preliminary data.</text>
</comment>
<accession>A0A2T8F6R1</accession>
<evidence type="ECO:0000313" key="3">
    <source>
        <dbReference type="Proteomes" id="UP000246018"/>
    </source>
</evidence>
<dbReference type="Proteomes" id="UP000246018">
    <property type="component" value="Unassembled WGS sequence"/>
</dbReference>
<dbReference type="OrthoDB" id="7068720at2"/>
<dbReference type="AlphaFoldDB" id="A0A2T8F6R1"/>
<reference evidence="2 3" key="1">
    <citation type="submission" date="2018-04" db="EMBL/GenBank/DDBJ databases">
        <title>Genome of Nocardioides gansuensis WSJ-1.</title>
        <authorList>
            <person name="Wu S."/>
            <person name="Wang G."/>
        </authorList>
    </citation>
    <scope>NUCLEOTIDE SEQUENCE [LARGE SCALE GENOMIC DNA]</scope>
    <source>
        <strain evidence="2 3">WSJ-1</strain>
    </source>
</reference>
<name>A0A2T8F6R1_9ACTN</name>
<sequence>MTVHRPKSDAAALQAELADARAELAELRRAQEQVAEREAELVAARDQAERAARSLSEALAERVRIDAAGRGRGSALMKGRQKPVTREEEAQLELLRGSALWDPAWYLRTYPDVVELGEDPALHFVRHPYYPVRQPSERFDVRQYLIDHPDAVEQRINPLVHFLLTPESQGADAYPPRPR</sequence>
<organism evidence="2 3">
    <name type="scientific">Nocardioides gansuensis</name>
    <dbReference type="NCBI Taxonomy" id="2138300"/>
    <lineage>
        <taxon>Bacteria</taxon>
        <taxon>Bacillati</taxon>
        <taxon>Actinomycetota</taxon>
        <taxon>Actinomycetes</taxon>
        <taxon>Propionibacteriales</taxon>
        <taxon>Nocardioidaceae</taxon>
        <taxon>Nocardioides</taxon>
    </lineage>
</organism>
<keyword evidence="1" id="KW-0175">Coiled coil</keyword>
<evidence type="ECO:0000256" key="1">
    <source>
        <dbReference type="SAM" id="Coils"/>
    </source>
</evidence>
<evidence type="ECO:0000313" key="2">
    <source>
        <dbReference type="EMBL" id="PVG81357.1"/>
    </source>
</evidence>
<gene>
    <name evidence="2" type="ORF">DDE18_17875</name>
</gene>
<dbReference type="EMBL" id="QDGZ01000008">
    <property type="protein sequence ID" value="PVG81357.1"/>
    <property type="molecule type" value="Genomic_DNA"/>
</dbReference>
<proteinExistence type="predicted"/>
<feature type="coiled-coil region" evidence="1">
    <location>
        <begin position="10"/>
        <end position="61"/>
    </location>
</feature>
<keyword evidence="3" id="KW-1185">Reference proteome</keyword>
<dbReference type="RefSeq" id="WP_116573640.1">
    <property type="nucleotide sequence ID" value="NZ_QDGZ01000008.1"/>
</dbReference>
<protein>
    <submittedName>
        <fullName evidence="2">Uncharacterized protein</fullName>
    </submittedName>
</protein>